<name>A0ABY5S5S1_9BACL</name>
<sequence>MMKSKLGIIILICMIALFGCSKDKNVKENVKENEYSVQDAINAFESQNLKLVPFGMTGTIPTLNNVIPEMNSVEDVATVDHSDPEFVYFYIFNTEASRKSGVKEFNKEMKNAKFTTYPFLYEKGNILTIYWAKSKEKPLLNEQIKSAIEKL</sequence>
<evidence type="ECO:0000313" key="2">
    <source>
        <dbReference type="Proteomes" id="UP001057877"/>
    </source>
</evidence>
<protein>
    <recommendedName>
        <fullName evidence="3">DUF4358 domain-containing protein</fullName>
    </recommendedName>
</protein>
<evidence type="ECO:0008006" key="3">
    <source>
        <dbReference type="Google" id="ProtNLM"/>
    </source>
</evidence>
<gene>
    <name evidence="1" type="ORF">L1F29_28135</name>
</gene>
<dbReference type="RefSeq" id="WP_258385348.1">
    <property type="nucleotide sequence ID" value="NZ_CP091430.1"/>
</dbReference>
<organism evidence="1 2">
    <name type="scientific">Paenibacillus spongiae</name>
    <dbReference type="NCBI Taxonomy" id="2909671"/>
    <lineage>
        <taxon>Bacteria</taxon>
        <taxon>Bacillati</taxon>
        <taxon>Bacillota</taxon>
        <taxon>Bacilli</taxon>
        <taxon>Bacillales</taxon>
        <taxon>Paenibacillaceae</taxon>
        <taxon>Paenibacillus</taxon>
    </lineage>
</organism>
<proteinExistence type="predicted"/>
<dbReference type="Proteomes" id="UP001057877">
    <property type="component" value="Chromosome"/>
</dbReference>
<evidence type="ECO:0000313" key="1">
    <source>
        <dbReference type="EMBL" id="UVI29259.1"/>
    </source>
</evidence>
<keyword evidence="2" id="KW-1185">Reference proteome</keyword>
<reference evidence="1" key="1">
    <citation type="submission" date="2022-01" db="EMBL/GenBank/DDBJ databases">
        <title>Paenibacillus spongiae sp. nov., isolated from marine sponge.</title>
        <authorList>
            <person name="Li Z."/>
            <person name="Zhang M."/>
        </authorList>
    </citation>
    <scope>NUCLEOTIDE SEQUENCE</scope>
    <source>
        <strain evidence="1">PHS-Z3</strain>
    </source>
</reference>
<dbReference type="PROSITE" id="PS51257">
    <property type="entry name" value="PROKAR_LIPOPROTEIN"/>
    <property type="match status" value="1"/>
</dbReference>
<dbReference type="EMBL" id="CP091430">
    <property type="protein sequence ID" value="UVI29259.1"/>
    <property type="molecule type" value="Genomic_DNA"/>
</dbReference>
<accession>A0ABY5S5S1</accession>